<feature type="transmembrane region" description="Helical" evidence="1">
    <location>
        <begin position="49"/>
        <end position="70"/>
    </location>
</feature>
<dbReference type="Proteomes" id="UP000015100">
    <property type="component" value="Unassembled WGS sequence"/>
</dbReference>
<dbReference type="AlphaFoldDB" id="S8AI33"/>
<evidence type="ECO:0000313" key="2">
    <source>
        <dbReference type="EMBL" id="EPS40796.1"/>
    </source>
</evidence>
<dbReference type="STRING" id="1284197.S8AI33"/>
<dbReference type="HOGENOM" id="CLU_2158258_0_0_1"/>
<keyword evidence="1" id="KW-0472">Membrane</keyword>
<reference evidence="3" key="2">
    <citation type="submission" date="2013-04" db="EMBL/GenBank/DDBJ databases">
        <title>Genomic mechanisms accounting for the adaptation to parasitism in nematode-trapping fungi.</title>
        <authorList>
            <person name="Ahren D.G."/>
        </authorList>
    </citation>
    <scope>NUCLEOTIDE SEQUENCE [LARGE SCALE GENOMIC DNA]</scope>
    <source>
        <strain evidence="3">CBS 200.50</strain>
    </source>
</reference>
<organism evidence="2 3">
    <name type="scientific">Dactylellina haptotyla (strain CBS 200.50)</name>
    <name type="common">Nematode-trapping fungus</name>
    <name type="synonym">Monacrosporium haptotylum</name>
    <dbReference type="NCBI Taxonomy" id="1284197"/>
    <lineage>
        <taxon>Eukaryota</taxon>
        <taxon>Fungi</taxon>
        <taxon>Dikarya</taxon>
        <taxon>Ascomycota</taxon>
        <taxon>Pezizomycotina</taxon>
        <taxon>Orbiliomycetes</taxon>
        <taxon>Orbiliales</taxon>
        <taxon>Orbiliaceae</taxon>
        <taxon>Dactylellina</taxon>
    </lineage>
</organism>
<evidence type="ECO:0000256" key="1">
    <source>
        <dbReference type="SAM" id="Phobius"/>
    </source>
</evidence>
<gene>
    <name evidence="2" type="ORF">H072_5335</name>
</gene>
<sequence length="111" mass="11825">MTGVLLAQISVIVLKDEAMAQQMGFEPKPAASHDKYSSMPPIHRAAKPLAAATVSIALVTVTIGVFRFHFSQKALIEGYAISGGWLMFGLAGMMLSFLIVVFVLTIASSDP</sequence>
<accession>S8AI33</accession>
<evidence type="ECO:0008006" key="4">
    <source>
        <dbReference type="Google" id="ProtNLM"/>
    </source>
</evidence>
<dbReference type="EMBL" id="AQGS01000274">
    <property type="protein sequence ID" value="EPS40796.1"/>
    <property type="molecule type" value="Genomic_DNA"/>
</dbReference>
<dbReference type="OrthoDB" id="199599at2759"/>
<keyword evidence="3" id="KW-1185">Reference proteome</keyword>
<keyword evidence="1" id="KW-0812">Transmembrane</keyword>
<comment type="caution">
    <text evidence="2">The sequence shown here is derived from an EMBL/GenBank/DDBJ whole genome shotgun (WGS) entry which is preliminary data.</text>
</comment>
<proteinExistence type="predicted"/>
<protein>
    <recommendedName>
        <fullName evidence="4">DUF202 domain-containing protein</fullName>
    </recommendedName>
</protein>
<feature type="transmembrane region" description="Helical" evidence="1">
    <location>
        <begin position="82"/>
        <end position="107"/>
    </location>
</feature>
<reference evidence="2 3" key="1">
    <citation type="journal article" date="2013" name="PLoS Genet.">
        <title>Genomic mechanisms accounting for the adaptation to parasitism in nematode-trapping fungi.</title>
        <authorList>
            <person name="Meerupati T."/>
            <person name="Andersson K.M."/>
            <person name="Friman E."/>
            <person name="Kumar D."/>
            <person name="Tunlid A."/>
            <person name="Ahren D."/>
        </authorList>
    </citation>
    <scope>NUCLEOTIDE SEQUENCE [LARGE SCALE GENOMIC DNA]</scope>
    <source>
        <strain evidence="2 3">CBS 200.50</strain>
    </source>
</reference>
<keyword evidence="1" id="KW-1133">Transmembrane helix</keyword>
<evidence type="ECO:0000313" key="3">
    <source>
        <dbReference type="Proteomes" id="UP000015100"/>
    </source>
</evidence>
<name>S8AI33_DACHA</name>